<dbReference type="AlphaFoldDB" id="A0A1W2TAX5"/>
<evidence type="ECO:0000256" key="1">
    <source>
        <dbReference type="SAM" id="MobiDB-lite"/>
    </source>
</evidence>
<dbReference type="EMBL" id="DF977453">
    <property type="protein sequence ID" value="GAP84781.1"/>
    <property type="molecule type" value="Genomic_DNA"/>
</dbReference>
<name>A0A1W2TAX5_ROSNE</name>
<feature type="region of interest" description="Disordered" evidence="1">
    <location>
        <begin position="1"/>
        <end position="33"/>
    </location>
</feature>
<organism evidence="2">
    <name type="scientific">Rosellinia necatrix</name>
    <name type="common">White root-rot fungus</name>
    <dbReference type="NCBI Taxonomy" id="77044"/>
    <lineage>
        <taxon>Eukaryota</taxon>
        <taxon>Fungi</taxon>
        <taxon>Dikarya</taxon>
        <taxon>Ascomycota</taxon>
        <taxon>Pezizomycotina</taxon>
        <taxon>Sordariomycetes</taxon>
        <taxon>Xylariomycetidae</taxon>
        <taxon>Xylariales</taxon>
        <taxon>Xylariaceae</taxon>
        <taxon>Rosellinia</taxon>
    </lineage>
</organism>
<feature type="compositionally biased region" description="Basic and acidic residues" evidence="1">
    <location>
        <begin position="12"/>
        <end position="22"/>
    </location>
</feature>
<feature type="compositionally biased region" description="Basic residues" evidence="1">
    <location>
        <begin position="1"/>
        <end position="11"/>
    </location>
</feature>
<evidence type="ECO:0000313" key="3">
    <source>
        <dbReference type="Proteomes" id="UP000054516"/>
    </source>
</evidence>
<reference evidence="2" key="1">
    <citation type="submission" date="2016-03" db="EMBL/GenBank/DDBJ databases">
        <title>Draft genome sequence of Rosellinia necatrix.</title>
        <authorList>
            <person name="Kanematsu S."/>
        </authorList>
    </citation>
    <scope>NUCLEOTIDE SEQUENCE [LARGE SCALE GENOMIC DNA]</scope>
    <source>
        <strain evidence="2">W97</strain>
    </source>
</reference>
<feature type="region of interest" description="Disordered" evidence="1">
    <location>
        <begin position="46"/>
        <end position="94"/>
    </location>
</feature>
<proteinExistence type="predicted"/>
<evidence type="ECO:0000313" key="2">
    <source>
        <dbReference type="EMBL" id="GAP84781.1"/>
    </source>
</evidence>
<sequence length="127" mass="14082">MAHARPIKKKKKDTDGRREQPKPAEMPRGYSTAWGTYNDPYSLMTAAGSEPAPCPTGTRDGWTGRRMFTTGGKLPKDPDVPRPPGRVSPATAAKDAREFHAAVYGRKPSPLERFLGKFARNSKRNDR</sequence>
<dbReference type="Proteomes" id="UP000054516">
    <property type="component" value="Unassembled WGS sequence"/>
</dbReference>
<accession>A0A1W2TAX5</accession>
<keyword evidence="3" id="KW-1185">Reference proteome</keyword>
<gene>
    <name evidence="2" type="ORF">SAMD00023353_0800900</name>
</gene>
<protein>
    <submittedName>
        <fullName evidence="2">Uncharacterized protein</fullName>
    </submittedName>
</protein>